<protein>
    <submittedName>
        <fullName evidence="11">Probable disease resistance protein At1g61180</fullName>
    </submittedName>
</protein>
<dbReference type="FunFam" id="1.10.10.10:FF:000322">
    <property type="entry name" value="Probable disease resistance protein At1g63360"/>
    <property type="match status" value="1"/>
</dbReference>
<dbReference type="KEGG" id="dzi:111276201"/>
<comment type="similarity">
    <text evidence="1">Belongs to the disease resistance NB-LRR family.</text>
</comment>
<dbReference type="RefSeq" id="XP_022717720.1">
    <property type="nucleotide sequence ID" value="XM_022861985.1"/>
</dbReference>
<keyword evidence="5" id="KW-0611">Plant defense</keyword>
<keyword evidence="6" id="KW-0067">ATP-binding</keyword>
<dbReference type="GO" id="GO:0007165">
    <property type="term" value="P:signal transduction"/>
    <property type="evidence" value="ECO:0007669"/>
    <property type="project" value="InterPro"/>
</dbReference>
<keyword evidence="3" id="KW-0677">Repeat</keyword>
<feature type="coiled-coil region" evidence="8">
    <location>
        <begin position="220"/>
        <end position="247"/>
    </location>
</feature>
<dbReference type="InterPro" id="IPR000157">
    <property type="entry name" value="TIR_dom"/>
</dbReference>
<dbReference type="Pfam" id="PF23247">
    <property type="entry name" value="LRR_RPS2"/>
    <property type="match status" value="1"/>
</dbReference>
<dbReference type="Gene3D" id="3.40.50.10140">
    <property type="entry name" value="Toll/interleukin-1 receptor homology (TIR) domain"/>
    <property type="match status" value="1"/>
</dbReference>
<dbReference type="Gene3D" id="1.10.10.10">
    <property type="entry name" value="Winged helix-like DNA-binding domain superfamily/Winged helix DNA-binding domain"/>
    <property type="match status" value="1"/>
</dbReference>
<evidence type="ECO:0000259" key="9">
    <source>
        <dbReference type="PROSITE" id="PS50104"/>
    </source>
</evidence>
<proteinExistence type="inferred from homology"/>
<dbReference type="SUPFAM" id="SSF52540">
    <property type="entry name" value="P-loop containing nucleoside triphosphate hydrolases"/>
    <property type="match status" value="1"/>
</dbReference>
<dbReference type="GO" id="GO:0043531">
    <property type="term" value="F:ADP binding"/>
    <property type="evidence" value="ECO:0007669"/>
    <property type="project" value="InterPro"/>
</dbReference>
<evidence type="ECO:0000256" key="5">
    <source>
        <dbReference type="ARBA" id="ARBA00022821"/>
    </source>
</evidence>
<dbReference type="Pfam" id="PF01582">
    <property type="entry name" value="TIR"/>
    <property type="match status" value="1"/>
</dbReference>
<evidence type="ECO:0000313" key="11">
    <source>
        <dbReference type="RefSeq" id="XP_022717720.1"/>
    </source>
</evidence>
<dbReference type="SUPFAM" id="SSF52058">
    <property type="entry name" value="L domain-like"/>
    <property type="match status" value="1"/>
</dbReference>
<keyword evidence="10" id="KW-1185">Reference proteome</keyword>
<dbReference type="InterPro" id="IPR002182">
    <property type="entry name" value="NB-ARC"/>
</dbReference>
<dbReference type="GeneID" id="111276201"/>
<dbReference type="Gene3D" id="3.80.10.10">
    <property type="entry name" value="Ribonuclease Inhibitor"/>
    <property type="match status" value="1"/>
</dbReference>
<dbReference type="InterPro" id="IPR001611">
    <property type="entry name" value="Leu-rich_rpt"/>
</dbReference>
<reference evidence="11" key="1">
    <citation type="submission" date="2025-08" db="UniProtKB">
        <authorList>
            <consortium name="RefSeq"/>
        </authorList>
    </citation>
    <scope>IDENTIFICATION</scope>
    <source>
        <tissue evidence="11">Fruit stalk</tissue>
    </source>
</reference>
<evidence type="ECO:0000256" key="3">
    <source>
        <dbReference type="ARBA" id="ARBA00022737"/>
    </source>
</evidence>
<dbReference type="PANTHER" id="PTHR33463">
    <property type="entry name" value="NB-ARC DOMAIN-CONTAINING PROTEIN-RELATED"/>
    <property type="match status" value="1"/>
</dbReference>
<organism evidence="10 11">
    <name type="scientific">Durio zibethinus</name>
    <name type="common">Durian</name>
    <dbReference type="NCBI Taxonomy" id="66656"/>
    <lineage>
        <taxon>Eukaryota</taxon>
        <taxon>Viridiplantae</taxon>
        <taxon>Streptophyta</taxon>
        <taxon>Embryophyta</taxon>
        <taxon>Tracheophyta</taxon>
        <taxon>Spermatophyta</taxon>
        <taxon>Magnoliopsida</taxon>
        <taxon>eudicotyledons</taxon>
        <taxon>Gunneridae</taxon>
        <taxon>Pentapetalae</taxon>
        <taxon>rosids</taxon>
        <taxon>malvids</taxon>
        <taxon>Malvales</taxon>
        <taxon>Malvaceae</taxon>
        <taxon>Helicteroideae</taxon>
        <taxon>Durio</taxon>
    </lineage>
</organism>
<dbReference type="InterPro" id="IPR036388">
    <property type="entry name" value="WH-like_DNA-bd_sf"/>
</dbReference>
<evidence type="ECO:0000256" key="6">
    <source>
        <dbReference type="ARBA" id="ARBA00022840"/>
    </source>
</evidence>
<keyword evidence="8" id="KW-0175">Coiled coil</keyword>
<dbReference type="FunFam" id="3.40.50.300:FF:001091">
    <property type="entry name" value="Probable disease resistance protein At1g61300"/>
    <property type="match status" value="1"/>
</dbReference>
<evidence type="ECO:0000256" key="8">
    <source>
        <dbReference type="SAM" id="Coils"/>
    </source>
</evidence>
<evidence type="ECO:0000256" key="1">
    <source>
        <dbReference type="ARBA" id="ARBA00008894"/>
    </source>
</evidence>
<dbReference type="InterPro" id="IPR032675">
    <property type="entry name" value="LRR_dom_sf"/>
</dbReference>
<dbReference type="InterPro" id="IPR042197">
    <property type="entry name" value="Apaf_helical"/>
</dbReference>
<dbReference type="Pfam" id="PF00931">
    <property type="entry name" value="NB-ARC"/>
    <property type="match status" value="1"/>
</dbReference>
<dbReference type="SMART" id="SM00255">
    <property type="entry name" value="TIR"/>
    <property type="match status" value="1"/>
</dbReference>
<dbReference type="InterPro" id="IPR035897">
    <property type="entry name" value="Toll_tir_struct_dom_sf"/>
</dbReference>
<name>A0A6P5WNL1_DURZI</name>
<sequence length="1090" mass="124464">MLTPSSSSSSSIYPWKYDVFLSFSGKDTRKSFTDHLYDALKQSGINTFRDDNDLERGEDIAPELLKAIGESWGSIIVFSKGYAFSSWCLDELAEIVKQRKERGHQVFPIFYDVEVSDLRYQRERVQEAFDMHEERCKENKEKSQRWRDALSQVANISGWPLKDQYESNFIKNIVQKISTKLDVQKSVLDQNLTILKRKLEELNGLKEDNESIKSGQLQPRKKLKKEVEIWFRNVERINGEILNLENEVRGSNIVSRGFLGETVSKKIQEVEELHQKGKNFDALVIDEPQWIGQVLSTTNLIGEAAKKVMSEIWAYLMDDGVSKIGVWGMGGSGKTTIMKLINNQLLKETEKFNIVIWVTISKELNISKVQDSIADAMKVAVPKDEARTAGFIFERLSQKGKYVLILDDLWDKLSLEEVGIPEPSNGSKLVVTTRSSDVWRCLGCREVQMRTLSKPDAWSLFSQKVGQDVLNDPHLLPTVKSVAEECAGLPLAIVTIASSMKGVRDIHEWRNALHELNRPEESVSEMEGKVFQQLQFSYDRLHDEKLKHCFLCCALYPEDREIQTHELIKLWVAEGLVEEMDSMQKEADKGHAILNKLKNSCLIENGTRYPDRFVKMHDILRDMALRITSTRPRFLVRAGLQLKEIPKVQEWKEDLEKVSLMLNYELQIPSQMPPPRCQKLTTLLLSYCGMKSIPECFFEQMHGLKILDLSENYIKSLPNSVSNLENLTTLLLGGCRYLEKVPSFSKLQSLKKLDLRDTKIKALPHGLERLVNLKYFDFSGTSITDVTEMAGGILPNFTSLQHLAIQNFNEAADRFFGIGEVKGEKIGGLRKLEYFEGGFFDLNEWNNYIKALHAPTEGPRQYYIFVGAATFVPFQSELKKVIQLRRRNICTDGFKVLPDVEGLEIEKCIVDLCEEEAFSSRFILPPHNVFSSLSDLYISECKNIKKLFSSNWVLQNLQNLKCLSVQHCKDMEEIIAPESESEEEVISAINFTLPKLSSLILGNLPESKSICSANGVMVCDSIEEIIISHCLNLKRLPLYLPLHDDGQPSPPPSLRKISISPSPGQLVEWDQPNAESLLKPYFKWWQLHVR</sequence>
<dbReference type="Pfam" id="PF23559">
    <property type="entry name" value="WHD_DRP"/>
    <property type="match status" value="1"/>
</dbReference>
<dbReference type="GO" id="GO:0005524">
    <property type="term" value="F:ATP binding"/>
    <property type="evidence" value="ECO:0007669"/>
    <property type="project" value="UniProtKB-KW"/>
</dbReference>
<dbReference type="FunFam" id="3.40.50.10140:FF:000007">
    <property type="entry name" value="Disease resistance protein (TIR-NBS-LRR class)"/>
    <property type="match status" value="1"/>
</dbReference>
<dbReference type="Gene3D" id="1.10.8.430">
    <property type="entry name" value="Helical domain of apoptotic protease-activating factors"/>
    <property type="match status" value="1"/>
</dbReference>
<evidence type="ECO:0000256" key="4">
    <source>
        <dbReference type="ARBA" id="ARBA00022741"/>
    </source>
</evidence>
<dbReference type="SUPFAM" id="SSF52200">
    <property type="entry name" value="Toll/Interleukin receptor TIR domain"/>
    <property type="match status" value="1"/>
</dbReference>
<dbReference type="OrthoDB" id="999224at2759"/>
<dbReference type="InterPro" id="IPR057135">
    <property type="entry name" value="At4g27190-like_LRR"/>
</dbReference>
<dbReference type="PROSITE" id="PS50104">
    <property type="entry name" value="TIR"/>
    <property type="match status" value="1"/>
</dbReference>
<dbReference type="Pfam" id="PF13855">
    <property type="entry name" value="LRR_8"/>
    <property type="match status" value="1"/>
</dbReference>
<dbReference type="InterPro" id="IPR003591">
    <property type="entry name" value="Leu-rich_rpt_typical-subtyp"/>
</dbReference>
<dbReference type="InterPro" id="IPR027417">
    <property type="entry name" value="P-loop_NTPase"/>
</dbReference>
<dbReference type="InterPro" id="IPR058922">
    <property type="entry name" value="WHD_DRP"/>
</dbReference>
<dbReference type="SMART" id="SM00369">
    <property type="entry name" value="LRR_TYP"/>
    <property type="match status" value="3"/>
</dbReference>
<keyword evidence="4" id="KW-0547">Nucleotide-binding</keyword>
<dbReference type="PANTHER" id="PTHR33463:SF187">
    <property type="entry name" value="AND NB-ARC DOMAIN DISEASE RESISTANCE PROTEIN, PUTATIVE-RELATED"/>
    <property type="match status" value="1"/>
</dbReference>
<dbReference type="AlphaFoldDB" id="A0A6P5WNL1"/>
<evidence type="ECO:0000256" key="7">
    <source>
        <dbReference type="ARBA" id="ARBA00023027"/>
    </source>
</evidence>
<evidence type="ECO:0000256" key="2">
    <source>
        <dbReference type="ARBA" id="ARBA00022614"/>
    </source>
</evidence>
<dbReference type="Proteomes" id="UP000515121">
    <property type="component" value="Unplaced"/>
</dbReference>
<evidence type="ECO:0000313" key="10">
    <source>
        <dbReference type="Proteomes" id="UP000515121"/>
    </source>
</evidence>
<accession>A0A6P5WNL1</accession>
<gene>
    <name evidence="11" type="primary">LOC111276201</name>
</gene>
<feature type="domain" description="TIR" evidence="9">
    <location>
        <begin position="15"/>
        <end position="181"/>
    </location>
</feature>
<dbReference type="PROSITE" id="PS51450">
    <property type="entry name" value="LRR"/>
    <property type="match status" value="1"/>
</dbReference>
<dbReference type="PRINTS" id="PR00364">
    <property type="entry name" value="DISEASERSIST"/>
</dbReference>
<dbReference type="GO" id="GO:0006952">
    <property type="term" value="P:defense response"/>
    <property type="evidence" value="ECO:0007669"/>
    <property type="project" value="UniProtKB-KW"/>
</dbReference>
<keyword evidence="7" id="KW-0520">NAD</keyword>
<dbReference type="Gene3D" id="3.40.50.300">
    <property type="entry name" value="P-loop containing nucleotide triphosphate hydrolases"/>
    <property type="match status" value="1"/>
</dbReference>
<dbReference type="FunFam" id="1.10.8.430:FF:000003">
    <property type="entry name" value="Probable disease resistance protein At5g66910"/>
    <property type="match status" value="1"/>
</dbReference>
<dbReference type="InterPro" id="IPR050905">
    <property type="entry name" value="Plant_NBS-LRR"/>
</dbReference>
<keyword evidence="2" id="KW-0433">Leucine-rich repeat</keyword>